<feature type="compositionally biased region" description="Basic and acidic residues" evidence="7">
    <location>
        <begin position="660"/>
        <end position="696"/>
    </location>
</feature>
<feature type="compositionally biased region" description="Low complexity" evidence="7">
    <location>
        <begin position="622"/>
        <end position="631"/>
    </location>
</feature>
<evidence type="ECO:0000256" key="8">
    <source>
        <dbReference type="SAM" id="Phobius"/>
    </source>
</evidence>
<reference evidence="10" key="1">
    <citation type="submission" date="2017-06" db="EMBL/GenBank/DDBJ databases">
        <authorList>
            <person name="Varghese N."/>
            <person name="Submissions S."/>
        </authorList>
    </citation>
    <scope>NUCLEOTIDE SEQUENCE [LARGE SCALE GENOMIC DNA]</scope>
    <source>
        <strain evidence="10">DSM 26170</strain>
    </source>
</reference>
<sequence length="703" mass="77277">MNRMSVAIPAGLIAGAFVGLMIGGLWLQWQLGTNMNAGNPFILVTDFPGLSGLRQDPWRTAYLIVVGGSVFLALVALVFSFTHRLTTYGKAHFQTKGEVRKSGLLMPMGAGLVFGKFGKPARKNRTGRFVCGGYDQFPHALIAAPTRSGKGVGYVIPNVLLFPGSCVVMDVKGDIFEATSRHRLAQGDAVFRFAPFDFENPTHRYNPLERIAGITDTDQRFTELSKLASYFLTPKNEKGGASDFIVGARQLFVAAGMLAIERKTPTIGAISRILFGSGNKEKAYQKFSVEMQHEQSATIFLNFSGYSDRTLSSYSSVLDGAGLGLWLNPRIDKVTSANDFSWDDIRRAPHSIYIVANSDDIPTLAPLLRLMFGELIATMRARIPDPRLEPWPVQIILDEFDQLGHMPIIVQSLKQLAGHGARVSIITQSVPGLESIYTENERLSIESAAGMKLYIAPNEKKTAGEVSEALGKTTRLSLSDSYSQDAQGILKRSISRRNEERPLLTPDEVRKLDPNKIILIPERQNPILVDRIVYYQDPYFKTIFDAQKGPLPYPDSMRAELDELKAKVTSLQQAKVAYPPAENARKDEQGKKDKAAEQPEPPLAREVAEEEHKAKVEKVAAEEGAAQEAEAPGSKPAALPADSTGQSVAGSSKKPTLARDVAEERRGEHDNRSDEAVKEAIKKKAQSKMDEFDARLFSKKKAA</sequence>
<evidence type="ECO:0000256" key="4">
    <source>
        <dbReference type="ARBA" id="ARBA00022692"/>
    </source>
</evidence>
<dbReference type="AlphaFoldDB" id="A0A238YK81"/>
<dbReference type="PANTHER" id="PTHR37937">
    <property type="entry name" value="CONJUGATIVE TRANSFER: DNA TRANSPORT"/>
    <property type="match status" value="1"/>
</dbReference>
<evidence type="ECO:0000256" key="6">
    <source>
        <dbReference type="ARBA" id="ARBA00023136"/>
    </source>
</evidence>
<protein>
    <submittedName>
        <fullName evidence="9">Type IV secretion system protein VirD4</fullName>
    </submittedName>
</protein>
<dbReference type="Pfam" id="PF02534">
    <property type="entry name" value="T4SS-DNA_transf"/>
    <property type="match status" value="1"/>
</dbReference>
<organism evidence="9 10">
    <name type="scientific">Paracoccus sediminis</name>
    <dbReference type="NCBI Taxonomy" id="1214787"/>
    <lineage>
        <taxon>Bacteria</taxon>
        <taxon>Pseudomonadati</taxon>
        <taxon>Pseudomonadota</taxon>
        <taxon>Alphaproteobacteria</taxon>
        <taxon>Rhodobacterales</taxon>
        <taxon>Paracoccaceae</taxon>
        <taxon>Paracoccus</taxon>
    </lineage>
</organism>
<dbReference type="InterPro" id="IPR051539">
    <property type="entry name" value="T4SS-coupling_protein"/>
</dbReference>
<evidence type="ECO:0000256" key="5">
    <source>
        <dbReference type="ARBA" id="ARBA00022989"/>
    </source>
</evidence>
<feature type="compositionally biased region" description="Polar residues" evidence="7">
    <location>
        <begin position="643"/>
        <end position="654"/>
    </location>
</feature>
<comment type="subcellular location">
    <subcellularLocation>
        <location evidence="1">Cell membrane</location>
        <topology evidence="1">Multi-pass membrane protein</topology>
    </subcellularLocation>
</comment>
<dbReference type="SUPFAM" id="SSF52540">
    <property type="entry name" value="P-loop containing nucleoside triphosphate hydrolases"/>
    <property type="match status" value="1"/>
</dbReference>
<feature type="region of interest" description="Disordered" evidence="7">
    <location>
        <begin position="572"/>
        <end position="703"/>
    </location>
</feature>
<feature type="transmembrane region" description="Helical" evidence="8">
    <location>
        <begin position="7"/>
        <end position="29"/>
    </location>
</feature>
<evidence type="ECO:0000256" key="3">
    <source>
        <dbReference type="ARBA" id="ARBA00022475"/>
    </source>
</evidence>
<proteinExistence type="inferred from homology"/>
<keyword evidence="4 8" id="KW-0812">Transmembrane</keyword>
<evidence type="ECO:0000256" key="7">
    <source>
        <dbReference type="SAM" id="MobiDB-lite"/>
    </source>
</evidence>
<dbReference type="GO" id="GO:0005886">
    <property type="term" value="C:plasma membrane"/>
    <property type="evidence" value="ECO:0007669"/>
    <property type="project" value="UniProtKB-SubCell"/>
</dbReference>
<evidence type="ECO:0000313" key="9">
    <source>
        <dbReference type="EMBL" id="SNR71208.1"/>
    </source>
</evidence>
<dbReference type="RefSeq" id="WP_089389347.1">
    <property type="nucleotide sequence ID" value="NZ_FZNM01000019.1"/>
</dbReference>
<evidence type="ECO:0000313" key="10">
    <source>
        <dbReference type="Proteomes" id="UP000198409"/>
    </source>
</evidence>
<feature type="compositionally biased region" description="Basic and acidic residues" evidence="7">
    <location>
        <begin position="606"/>
        <end position="621"/>
    </location>
</feature>
<feature type="transmembrane region" description="Helical" evidence="8">
    <location>
        <begin position="60"/>
        <end position="81"/>
    </location>
</feature>
<dbReference type="Gene3D" id="3.40.50.300">
    <property type="entry name" value="P-loop containing nucleotide triphosphate hydrolases"/>
    <property type="match status" value="1"/>
</dbReference>
<name>A0A238YK81_9RHOB</name>
<evidence type="ECO:0000256" key="1">
    <source>
        <dbReference type="ARBA" id="ARBA00004651"/>
    </source>
</evidence>
<dbReference type="CDD" id="cd01127">
    <property type="entry name" value="TrwB_TraG_TraD_VirD4"/>
    <property type="match status" value="2"/>
</dbReference>
<gene>
    <name evidence="9" type="ORF">SAMN06265378_11935</name>
</gene>
<dbReference type="InterPro" id="IPR003688">
    <property type="entry name" value="TraG/VirD4"/>
</dbReference>
<dbReference type="PANTHER" id="PTHR37937:SF1">
    <property type="entry name" value="CONJUGATIVE TRANSFER: DNA TRANSPORT"/>
    <property type="match status" value="1"/>
</dbReference>
<feature type="compositionally biased region" description="Basic and acidic residues" evidence="7">
    <location>
        <begin position="583"/>
        <end position="597"/>
    </location>
</feature>
<dbReference type="InterPro" id="IPR027417">
    <property type="entry name" value="P-loop_NTPase"/>
</dbReference>
<keyword evidence="3" id="KW-1003">Cell membrane</keyword>
<accession>A0A238YK81</accession>
<keyword evidence="6 8" id="KW-0472">Membrane</keyword>
<evidence type="ECO:0000256" key="2">
    <source>
        <dbReference type="ARBA" id="ARBA00008806"/>
    </source>
</evidence>
<keyword evidence="5 8" id="KW-1133">Transmembrane helix</keyword>
<dbReference type="Proteomes" id="UP000198409">
    <property type="component" value="Unassembled WGS sequence"/>
</dbReference>
<dbReference type="EMBL" id="FZNM01000019">
    <property type="protein sequence ID" value="SNR71208.1"/>
    <property type="molecule type" value="Genomic_DNA"/>
</dbReference>
<comment type="similarity">
    <text evidence="2">Belongs to the VirD4/TraG family.</text>
</comment>